<evidence type="ECO:0000313" key="2">
    <source>
        <dbReference type="EMBL" id="VFJ88862.1"/>
    </source>
</evidence>
<accession>A0A450U9W3</accession>
<evidence type="ECO:0000313" key="1">
    <source>
        <dbReference type="EMBL" id="VFJ87205.1"/>
    </source>
</evidence>
<dbReference type="EMBL" id="CAADFI010000002">
    <property type="protein sequence ID" value="VFJ88862.1"/>
    <property type="molecule type" value="Genomic_DNA"/>
</dbReference>
<protein>
    <submittedName>
        <fullName evidence="2">Uncharacterized protein</fullName>
    </submittedName>
</protein>
<gene>
    <name evidence="1" type="ORF">BECKH772A_GA0070896_1000252</name>
    <name evidence="2" type="ORF">BECKH772B_GA0070898_1000248</name>
    <name evidence="3" type="ORF">BECKH772C_GA0070978_1000199</name>
</gene>
<proteinExistence type="predicted"/>
<name>A0A450U9W3_9GAMM</name>
<dbReference type="AlphaFoldDB" id="A0A450U9W3"/>
<organism evidence="2">
    <name type="scientific">Candidatus Kentrum eta</name>
    <dbReference type="NCBI Taxonomy" id="2126337"/>
    <lineage>
        <taxon>Bacteria</taxon>
        <taxon>Pseudomonadati</taxon>
        <taxon>Pseudomonadota</taxon>
        <taxon>Gammaproteobacteria</taxon>
        <taxon>Candidatus Kentrum</taxon>
    </lineage>
</organism>
<dbReference type="EMBL" id="CAADFG010000002">
    <property type="protein sequence ID" value="VFJ87205.1"/>
    <property type="molecule type" value="Genomic_DNA"/>
</dbReference>
<dbReference type="EMBL" id="CAADFJ010000001">
    <property type="protein sequence ID" value="VFJ95110.1"/>
    <property type="molecule type" value="Genomic_DNA"/>
</dbReference>
<evidence type="ECO:0000313" key="3">
    <source>
        <dbReference type="EMBL" id="VFJ95110.1"/>
    </source>
</evidence>
<reference evidence="2" key="1">
    <citation type="submission" date="2019-02" db="EMBL/GenBank/DDBJ databases">
        <authorList>
            <person name="Gruber-Vodicka R. H."/>
            <person name="Seah K. B. B."/>
        </authorList>
    </citation>
    <scope>NUCLEOTIDE SEQUENCE</scope>
    <source>
        <strain evidence="3">BECK_SA2B12</strain>
        <strain evidence="1">BECK_SA2B15</strain>
        <strain evidence="2">BECK_SA2B20</strain>
    </source>
</reference>
<sequence>MNAYLFQSSGDPGRLDTLRQLLREKGVPCMSLTKDTPLEEPGTLVFCHSSDCDNEFDEKVAQAARDGALVVYYSGGFVREEEMQEPTEKGAILYLAWNTVPELLRRLPSGFKREDIAATWREMRRCDLVNALAILCKAATVEMDRRSAKDAQEKWKSDREKWRKVFPGYERDDFLESCDRLLFGKSAKDIPEVRKIIDWMTAEENDAPEPSFEKALEQMQDKFRLMV</sequence>